<evidence type="ECO:0000313" key="2">
    <source>
        <dbReference type="EMBL" id="SCG49529.1"/>
    </source>
</evidence>
<dbReference type="EMBL" id="LT607750">
    <property type="protein sequence ID" value="SCG49529.1"/>
    <property type="molecule type" value="Genomic_DNA"/>
</dbReference>
<dbReference type="RefSeq" id="WP_157748116.1">
    <property type="nucleotide sequence ID" value="NZ_LT607750.1"/>
</dbReference>
<dbReference type="AlphaFoldDB" id="A0A1C5HU50"/>
<dbReference type="Proteomes" id="UP000198217">
    <property type="component" value="Chromosome I"/>
</dbReference>
<name>A0A1C5HU50_9ACTN</name>
<gene>
    <name evidence="2" type="ORF">GA0070609_2244</name>
</gene>
<feature type="chain" id="PRO_5008718027" evidence="1">
    <location>
        <begin position="30"/>
        <end position="184"/>
    </location>
</feature>
<keyword evidence="1" id="KW-0732">Signal</keyword>
<sequence>MRVRSLLSRCTVVVLAATAALWPATPAAAANLPLDRCYDLAPPQNIDDQPWSAPGNRQTVWPTPVGIRDRDVLRVSAQGKIRIDHWGTQKSIAGEWPPGGSGWPAPDALRYALIAKVSDGSVLVFKTGLFYGPGQWFPVGTDSGCILYYSAGPNPRVTFSFNDPNLGDNGGGASVRMSQWWDEG</sequence>
<keyword evidence="3" id="KW-1185">Reference proteome</keyword>
<dbReference type="Gene3D" id="2.60.120.430">
    <property type="entry name" value="Galactose-binding lectin"/>
    <property type="match status" value="1"/>
</dbReference>
<organism evidence="2 3">
    <name type="scientific">Micromonospora echinaurantiaca</name>
    <dbReference type="NCBI Taxonomy" id="47857"/>
    <lineage>
        <taxon>Bacteria</taxon>
        <taxon>Bacillati</taxon>
        <taxon>Actinomycetota</taxon>
        <taxon>Actinomycetes</taxon>
        <taxon>Micromonosporales</taxon>
        <taxon>Micromonosporaceae</taxon>
        <taxon>Micromonospora</taxon>
    </lineage>
</organism>
<reference evidence="2 3" key="1">
    <citation type="submission" date="2016-06" db="EMBL/GenBank/DDBJ databases">
        <authorList>
            <person name="Kjaerup R.B."/>
            <person name="Dalgaard T.S."/>
            <person name="Juul-Madsen H.R."/>
        </authorList>
    </citation>
    <scope>NUCLEOTIDE SEQUENCE [LARGE SCALE GENOMIC DNA]</scope>
    <source>
        <strain evidence="2 3">DSM 43904</strain>
    </source>
</reference>
<protein>
    <submittedName>
        <fullName evidence="2">Uncharacterized protein</fullName>
    </submittedName>
</protein>
<evidence type="ECO:0000313" key="3">
    <source>
        <dbReference type="Proteomes" id="UP000198217"/>
    </source>
</evidence>
<proteinExistence type="predicted"/>
<accession>A0A1C5HU50</accession>
<feature type="signal peptide" evidence="1">
    <location>
        <begin position="1"/>
        <end position="29"/>
    </location>
</feature>
<evidence type="ECO:0000256" key="1">
    <source>
        <dbReference type="SAM" id="SignalP"/>
    </source>
</evidence>